<dbReference type="EMBL" id="FNUC01000003">
    <property type="protein sequence ID" value="SEE52227.1"/>
    <property type="molecule type" value="Genomic_DNA"/>
</dbReference>
<organism evidence="2 3">
    <name type="scientific">Jiangella alba</name>
    <dbReference type="NCBI Taxonomy" id="561176"/>
    <lineage>
        <taxon>Bacteria</taxon>
        <taxon>Bacillati</taxon>
        <taxon>Actinomycetota</taxon>
        <taxon>Actinomycetes</taxon>
        <taxon>Jiangellales</taxon>
        <taxon>Jiangellaceae</taxon>
        <taxon>Jiangella</taxon>
    </lineage>
</organism>
<evidence type="ECO:0000313" key="3">
    <source>
        <dbReference type="Proteomes" id="UP000181980"/>
    </source>
</evidence>
<evidence type="ECO:0000256" key="1">
    <source>
        <dbReference type="SAM" id="MobiDB-lite"/>
    </source>
</evidence>
<dbReference type="RefSeq" id="WP_069111018.1">
    <property type="nucleotide sequence ID" value="NZ_FNUC01000003.1"/>
</dbReference>
<sequence>MHAALLEATGVTEDSRSKIDLLELVSSTVLALQVTRSAYLYLIDLVAMWNHPDDHQGTYLPFLGLRYFNDRTVEHPTTEISAADEGSDPSPDGEVGAPGPA</sequence>
<proteinExistence type="predicted"/>
<feature type="region of interest" description="Disordered" evidence="1">
    <location>
        <begin position="76"/>
        <end position="101"/>
    </location>
</feature>
<protein>
    <submittedName>
        <fullName evidence="2">Uncharacterized protein</fullName>
    </submittedName>
</protein>
<dbReference type="AlphaFoldDB" id="A0A1H5JJ06"/>
<dbReference type="Proteomes" id="UP000181980">
    <property type="component" value="Unassembled WGS sequence"/>
</dbReference>
<evidence type="ECO:0000313" key="2">
    <source>
        <dbReference type="EMBL" id="SEE52227.1"/>
    </source>
</evidence>
<name>A0A1H5JJ06_9ACTN</name>
<keyword evidence="3" id="KW-1185">Reference proteome</keyword>
<reference evidence="3" key="1">
    <citation type="submission" date="2016-10" db="EMBL/GenBank/DDBJ databases">
        <authorList>
            <person name="Varghese N."/>
            <person name="Submissions S."/>
        </authorList>
    </citation>
    <scope>NUCLEOTIDE SEQUENCE [LARGE SCALE GENOMIC DNA]</scope>
    <source>
        <strain evidence="3">DSM 45237</strain>
    </source>
</reference>
<accession>A0A1H5JJ06</accession>
<gene>
    <name evidence="2" type="ORF">SAMN04488561_1597</name>
</gene>